<evidence type="ECO:0000313" key="4">
    <source>
        <dbReference type="EMBL" id="SDF68901.1"/>
    </source>
</evidence>
<evidence type="ECO:0000313" key="5">
    <source>
        <dbReference type="Proteomes" id="UP000324020"/>
    </source>
</evidence>
<name>A0A1G7N4N9_9EURY</name>
<organism evidence="4 5">
    <name type="scientific">Halorubrum xinjiangense</name>
    <dbReference type="NCBI Taxonomy" id="261291"/>
    <lineage>
        <taxon>Archaea</taxon>
        <taxon>Methanobacteriati</taxon>
        <taxon>Methanobacteriota</taxon>
        <taxon>Stenosarchaea group</taxon>
        <taxon>Halobacteria</taxon>
        <taxon>Halobacteriales</taxon>
        <taxon>Haloferacaceae</taxon>
        <taxon>Halorubrum</taxon>
    </lineage>
</organism>
<dbReference type="InterPro" id="IPR018649">
    <property type="entry name" value="SHOCT"/>
</dbReference>
<accession>A0A1G7N4N9</accession>
<evidence type="ECO:0000256" key="2">
    <source>
        <dbReference type="SAM" id="Phobius"/>
    </source>
</evidence>
<keyword evidence="2" id="KW-0812">Transmembrane</keyword>
<feature type="domain" description="SHOCT" evidence="3">
    <location>
        <begin position="142"/>
        <end position="169"/>
    </location>
</feature>
<evidence type="ECO:0000259" key="3">
    <source>
        <dbReference type="Pfam" id="PF09851"/>
    </source>
</evidence>
<dbReference type="EMBL" id="FNBO01000007">
    <property type="protein sequence ID" value="SDF68901.1"/>
    <property type="molecule type" value="Genomic_DNA"/>
</dbReference>
<keyword evidence="2" id="KW-0472">Membrane</keyword>
<keyword evidence="2" id="KW-1133">Transmembrane helix</keyword>
<reference evidence="4 5" key="1">
    <citation type="submission" date="2016-10" db="EMBL/GenBank/DDBJ databases">
        <authorList>
            <person name="Varghese N."/>
            <person name="Submissions S."/>
        </authorList>
    </citation>
    <scope>NUCLEOTIDE SEQUENCE [LARGE SCALE GENOMIC DNA]</scope>
    <source>
        <strain evidence="4 5">CGMCC 1.3527</strain>
    </source>
</reference>
<sequence>MTTADGRGGPSSVARLSDLAARAGVGAGVTVLVSVLPVVGLLAPAVGAGVASWTDESETPRGPQIGAATGALVALLSLPVTLFAVWVAAAVSPAATVGVLALTLFSAAYVVGSGALGGYLADRIAAERDAPNERADREVPQTPIQRLKHRYVEGELSDAEFERRLDRLLAADRQGDRAESRSRPESTDSLARERERER</sequence>
<gene>
    <name evidence="4" type="ORF">SAMN04488067_10740</name>
</gene>
<dbReference type="Proteomes" id="UP000324020">
    <property type="component" value="Unassembled WGS sequence"/>
</dbReference>
<dbReference type="AlphaFoldDB" id="A0A1G7N4N9"/>
<dbReference type="OrthoDB" id="331326at2157"/>
<feature type="transmembrane region" description="Helical" evidence="2">
    <location>
        <begin position="65"/>
        <end position="89"/>
    </location>
</feature>
<dbReference type="Pfam" id="PF09851">
    <property type="entry name" value="SHOCT"/>
    <property type="match status" value="1"/>
</dbReference>
<feature type="transmembrane region" description="Helical" evidence="2">
    <location>
        <begin position="95"/>
        <end position="121"/>
    </location>
</feature>
<protein>
    <submittedName>
        <fullName evidence="4">Short C-terminal domain-containing protein</fullName>
    </submittedName>
</protein>
<feature type="region of interest" description="Disordered" evidence="1">
    <location>
        <begin position="172"/>
        <end position="198"/>
    </location>
</feature>
<evidence type="ECO:0000256" key="1">
    <source>
        <dbReference type="SAM" id="MobiDB-lite"/>
    </source>
</evidence>
<keyword evidence="5" id="KW-1185">Reference proteome</keyword>
<feature type="transmembrane region" description="Helical" evidence="2">
    <location>
        <begin position="25"/>
        <end position="53"/>
    </location>
</feature>
<proteinExistence type="predicted"/>
<dbReference type="RefSeq" id="WP_149798788.1">
    <property type="nucleotide sequence ID" value="NZ_FNBO01000007.1"/>
</dbReference>